<dbReference type="EMBL" id="CM023487">
    <property type="protein sequence ID" value="KAH6926935.1"/>
    <property type="molecule type" value="Genomic_DNA"/>
</dbReference>
<reference evidence="1" key="1">
    <citation type="submission" date="2020-05" db="EMBL/GenBank/DDBJ databases">
        <title>Large-scale comparative analyses of tick genomes elucidate their genetic diversity and vector capacities.</title>
        <authorList>
            <person name="Jia N."/>
            <person name="Wang J."/>
            <person name="Shi W."/>
            <person name="Du L."/>
            <person name="Sun Y."/>
            <person name="Zhan W."/>
            <person name="Jiang J."/>
            <person name="Wang Q."/>
            <person name="Zhang B."/>
            <person name="Ji P."/>
            <person name="Sakyi L.B."/>
            <person name="Cui X."/>
            <person name="Yuan T."/>
            <person name="Jiang B."/>
            <person name="Yang W."/>
            <person name="Lam T.T.-Y."/>
            <person name="Chang Q."/>
            <person name="Ding S."/>
            <person name="Wang X."/>
            <person name="Zhu J."/>
            <person name="Ruan X."/>
            <person name="Zhao L."/>
            <person name="Wei J."/>
            <person name="Que T."/>
            <person name="Du C."/>
            <person name="Cheng J."/>
            <person name="Dai P."/>
            <person name="Han X."/>
            <person name="Huang E."/>
            <person name="Gao Y."/>
            <person name="Liu J."/>
            <person name="Shao H."/>
            <person name="Ye R."/>
            <person name="Li L."/>
            <person name="Wei W."/>
            <person name="Wang X."/>
            <person name="Wang C."/>
            <person name="Yang T."/>
            <person name="Huo Q."/>
            <person name="Li W."/>
            <person name="Guo W."/>
            <person name="Chen H."/>
            <person name="Zhou L."/>
            <person name="Ni X."/>
            <person name="Tian J."/>
            <person name="Zhou Y."/>
            <person name="Sheng Y."/>
            <person name="Liu T."/>
            <person name="Pan Y."/>
            <person name="Xia L."/>
            <person name="Li J."/>
            <person name="Zhao F."/>
            <person name="Cao W."/>
        </authorList>
    </citation>
    <scope>NUCLEOTIDE SEQUENCE</scope>
    <source>
        <strain evidence="1">Hyas-2018</strain>
    </source>
</reference>
<sequence length="235" mass="25592">MVDESGFESGLSSVGASPVSDRELLCTVGEIAVTGPMYPSDKICMYLFYTDVVIIANKLYGARVESSWQQFQKMAKDYRKVKLGVSFDHRTSSSRALSVARFRYITVPLLKGAAPALTALKSGGIGNFGVLNILTEPRNLRAAVIAMRPVIQEIKDTMKGHTVIAIGSFDYSNTNFDTFADVIKLAVDTFAADTVIAMSSVNSIQSREECRATPPGLLTTTRQDRSPSLVRFCVS</sequence>
<accession>A0ACB7RWP1</accession>
<name>A0ACB7RWP1_HYAAI</name>
<evidence type="ECO:0000313" key="2">
    <source>
        <dbReference type="Proteomes" id="UP000821845"/>
    </source>
</evidence>
<dbReference type="Proteomes" id="UP000821845">
    <property type="component" value="Chromosome 7"/>
</dbReference>
<protein>
    <submittedName>
        <fullName evidence="1">Uncharacterized protein</fullName>
    </submittedName>
</protein>
<keyword evidence="2" id="KW-1185">Reference proteome</keyword>
<comment type="caution">
    <text evidence="1">The sequence shown here is derived from an EMBL/GenBank/DDBJ whole genome shotgun (WGS) entry which is preliminary data.</text>
</comment>
<gene>
    <name evidence="1" type="ORF">HPB50_024272</name>
</gene>
<proteinExistence type="predicted"/>
<organism evidence="1 2">
    <name type="scientific">Hyalomma asiaticum</name>
    <name type="common">Tick</name>
    <dbReference type="NCBI Taxonomy" id="266040"/>
    <lineage>
        <taxon>Eukaryota</taxon>
        <taxon>Metazoa</taxon>
        <taxon>Ecdysozoa</taxon>
        <taxon>Arthropoda</taxon>
        <taxon>Chelicerata</taxon>
        <taxon>Arachnida</taxon>
        <taxon>Acari</taxon>
        <taxon>Parasitiformes</taxon>
        <taxon>Ixodida</taxon>
        <taxon>Ixodoidea</taxon>
        <taxon>Ixodidae</taxon>
        <taxon>Hyalomminae</taxon>
        <taxon>Hyalomma</taxon>
    </lineage>
</organism>
<evidence type="ECO:0000313" key="1">
    <source>
        <dbReference type="EMBL" id="KAH6926935.1"/>
    </source>
</evidence>